<feature type="compositionally biased region" description="Polar residues" evidence="2">
    <location>
        <begin position="1"/>
        <end position="22"/>
    </location>
</feature>
<evidence type="ECO:0000256" key="1">
    <source>
        <dbReference type="SAM" id="Coils"/>
    </source>
</evidence>
<dbReference type="Proteomes" id="UP000235371">
    <property type="component" value="Unassembled WGS sequence"/>
</dbReference>
<dbReference type="OrthoDB" id="10615659at2759"/>
<evidence type="ECO:0000313" key="4">
    <source>
        <dbReference type="Proteomes" id="UP000235371"/>
    </source>
</evidence>
<evidence type="ECO:0000256" key="2">
    <source>
        <dbReference type="SAM" id="MobiDB-lite"/>
    </source>
</evidence>
<feature type="region of interest" description="Disordered" evidence="2">
    <location>
        <begin position="1"/>
        <end position="72"/>
    </location>
</feature>
<accession>A0A2J6TCC7</accession>
<dbReference type="AlphaFoldDB" id="A0A2J6TCC7"/>
<feature type="compositionally biased region" description="Low complexity" evidence="2">
    <location>
        <begin position="23"/>
        <end position="40"/>
    </location>
</feature>
<feature type="compositionally biased region" description="Polar residues" evidence="2">
    <location>
        <begin position="171"/>
        <end position="186"/>
    </location>
</feature>
<feature type="region of interest" description="Disordered" evidence="2">
    <location>
        <begin position="131"/>
        <end position="186"/>
    </location>
</feature>
<name>A0A2J6TCC7_9HELO</name>
<protein>
    <submittedName>
        <fullName evidence="3">Uncharacterized protein</fullName>
    </submittedName>
</protein>
<dbReference type="InParanoid" id="A0A2J6TCC7"/>
<proteinExistence type="predicted"/>
<dbReference type="EMBL" id="KZ613788">
    <property type="protein sequence ID" value="PMD60680.1"/>
    <property type="molecule type" value="Genomic_DNA"/>
</dbReference>
<gene>
    <name evidence="3" type="ORF">K444DRAFT_612390</name>
</gene>
<feature type="coiled-coil region" evidence="1">
    <location>
        <begin position="318"/>
        <end position="345"/>
    </location>
</feature>
<keyword evidence="4" id="KW-1185">Reference proteome</keyword>
<dbReference type="GeneID" id="36588201"/>
<organism evidence="3 4">
    <name type="scientific">Hyaloscypha bicolor E</name>
    <dbReference type="NCBI Taxonomy" id="1095630"/>
    <lineage>
        <taxon>Eukaryota</taxon>
        <taxon>Fungi</taxon>
        <taxon>Dikarya</taxon>
        <taxon>Ascomycota</taxon>
        <taxon>Pezizomycotina</taxon>
        <taxon>Leotiomycetes</taxon>
        <taxon>Helotiales</taxon>
        <taxon>Hyaloscyphaceae</taxon>
        <taxon>Hyaloscypha</taxon>
        <taxon>Hyaloscypha bicolor</taxon>
    </lineage>
</organism>
<keyword evidence="1" id="KW-0175">Coiled coil</keyword>
<sequence length="354" mass="38900">MESNPRGSQTMPPDASRQSPFASNRPQPSSQPSYPRQPVSEPGYRKHSLEDIFPTTGDVSTKRVKSSAPVDNTPHNMAMLDYESQLELCEMNNKKRLMMARQEEETFGTYSASVAGPGITKETPNFLVQEATRGSQERPGTVGSSLGAISQAPIIENNPRKDSSLVRPVPSGSTYGQADGSTPSEILSPSTNVIVCQSNDLDRLNLGRGPLDILDTMMEHAKLGVDRGLDEILTTLQNIQHLKDSLPAAEAALPKPQRDLLGKKRSEIQILKIRYEDLIAITSDAQKEGLRKLKCEAISQSQRDLEDIMGDDPASRRVQATRAQIETLERDLKRVKDRASGLMMALNGLLEKLP</sequence>
<reference evidence="3 4" key="1">
    <citation type="submission" date="2016-04" db="EMBL/GenBank/DDBJ databases">
        <title>A degradative enzymes factory behind the ericoid mycorrhizal symbiosis.</title>
        <authorList>
            <consortium name="DOE Joint Genome Institute"/>
            <person name="Martino E."/>
            <person name="Morin E."/>
            <person name="Grelet G."/>
            <person name="Kuo A."/>
            <person name="Kohler A."/>
            <person name="Daghino S."/>
            <person name="Barry K."/>
            <person name="Choi C."/>
            <person name="Cichocki N."/>
            <person name="Clum A."/>
            <person name="Copeland A."/>
            <person name="Hainaut M."/>
            <person name="Haridas S."/>
            <person name="Labutti K."/>
            <person name="Lindquist E."/>
            <person name="Lipzen A."/>
            <person name="Khouja H.-R."/>
            <person name="Murat C."/>
            <person name="Ohm R."/>
            <person name="Olson A."/>
            <person name="Spatafora J."/>
            <person name="Veneault-Fourrey C."/>
            <person name="Henrissat B."/>
            <person name="Grigoriev I."/>
            <person name="Martin F."/>
            <person name="Perotto S."/>
        </authorList>
    </citation>
    <scope>NUCLEOTIDE SEQUENCE [LARGE SCALE GENOMIC DNA]</scope>
    <source>
        <strain evidence="3 4">E</strain>
    </source>
</reference>
<evidence type="ECO:0000313" key="3">
    <source>
        <dbReference type="EMBL" id="PMD60680.1"/>
    </source>
</evidence>
<dbReference type="RefSeq" id="XP_024737584.1">
    <property type="nucleotide sequence ID" value="XM_024880124.1"/>
</dbReference>